<sequence>MTLRSFYYKLTPGQRLWVRKMFYLPLDLYETLFQTKGEMMPSRGDIYTGSGNFLKNGEIQVGQLREYLELQVDDAVLDIGSGIGRTAIPLTTYLSSKGDYEGFDVVQKGVNWCKDHLTTRFPNFRFQYVPLHNDLYNNSTGQASNFTFPYPEQKFDKAFLFSVFTHMMVEEIDNYLAEIDRVLKQNGSCLATFFLYNEDNEDMISTQKGFKFPWLKDGYRLLNEEVKSANIAISELTLEQLLCGKNLMVDRIIEGYWKEHIGKTGANDFQDIVVFRRKE</sequence>
<feature type="domain" description="Methyltransferase type 11" evidence="1">
    <location>
        <begin position="77"/>
        <end position="190"/>
    </location>
</feature>
<keyword evidence="3" id="KW-1185">Reference proteome</keyword>
<organism evidence="2 3">
    <name type="scientific">Neolewinella antarctica</name>
    <dbReference type="NCBI Taxonomy" id="442734"/>
    <lineage>
        <taxon>Bacteria</taxon>
        <taxon>Pseudomonadati</taxon>
        <taxon>Bacteroidota</taxon>
        <taxon>Saprospiria</taxon>
        <taxon>Saprospirales</taxon>
        <taxon>Lewinellaceae</taxon>
        <taxon>Neolewinella</taxon>
    </lineage>
</organism>
<dbReference type="InterPro" id="IPR029063">
    <property type="entry name" value="SAM-dependent_MTases_sf"/>
</dbReference>
<dbReference type="Proteomes" id="UP000770785">
    <property type="component" value="Unassembled WGS sequence"/>
</dbReference>
<dbReference type="GO" id="GO:0008168">
    <property type="term" value="F:methyltransferase activity"/>
    <property type="evidence" value="ECO:0007669"/>
    <property type="project" value="UniProtKB-KW"/>
</dbReference>
<dbReference type="EMBL" id="JAATJH010000004">
    <property type="protein sequence ID" value="NJC27183.1"/>
    <property type="molecule type" value="Genomic_DNA"/>
</dbReference>
<dbReference type="Gene3D" id="3.40.50.150">
    <property type="entry name" value="Vaccinia Virus protein VP39"/>
    <property type="match status" value="1"/>
</dbReference>
<dbReference type="SUPFAM" id="SSF53335">
    <property type="entry name" value="S-adenosyl-L-methionine-dependent methyltransferases"/>
    <property type="match status" value="1"/>
</dbReference>
<evidence type="ECO:0000259" key="1">
    <source>
        <dbReference type="Pfam" id="PF08241"/>
    </source>
</evidence>
<evidence type="ECO:0000313" key="3">
    <source>
        <dbReference type="Proteomes" id="UP000770785"/>
    </source>
</evidence>
<dbReference type="Pfam" id="PF08241">
    <property type="entry name" value="Methyltransf_11"/>
    <property type="match status" value="1"/>
</dbReference>
<keyword evidence="2" id="KW-0808">Transferase</keyword>
<reference evidence="2 3" key="1">
    <citation type="submission" date="2020-03" db="EMBL/GenBank/DDBJ databases">
        <title>Genomic Encyclopedia of Type Strains, Phase IV (KMG-IV): sequencing the most valuable type-strain genomes for metagenomic binning, comparative biology and taxonomic classification.</title>
        <authorList>
            <person name="Goeker M."/>
        </authorList>
    </citation>
    <scope>NUCLEOTIDE SEQUENCE [LARGE SCALE GENOMIC DNA]</scope>
    <source>
        <strain evidence="2 3">DSM 105096</strain>
    </source>
</reference>
<name>A0ABX0XEG3_9BACT</name>
<gene>
    <name evidence="2" type="ORF">GGR27_002696</name>
</gene>
<accession>A0ABX0XEG3</accession>
<dbReference type="InterPro" id="IPR013216">
    <property type="entry name" value="Methyltransf_11"/>
</dbReference>
<keyword evidence="2" id="KW-0489">Methyltransferase</keyword>
<keyword evidence="2" id="KW-0378">Hydrolase</keyword>
<dbReference type="GO" id="GO:0016787">
    <property type="term" value="F:hydrolase activity"/>
    <property type="evidence" value="ECO:0007669"/>
    <property type="project" value="UniProtKB-KW"/>
</dbReference>
<protein>
    <submittedName>
        <fullName evidence="2">SAM-dependent methyltransferase</fullName>
    </submittedName>
</protein>
<evidence type="ECO:0000313" key="2">
    <source>
        <dbReference type="EMBL" id="NJC27183.1"/>
    </source>
</evidence>
<dbReference type="CDD" id="cd02440">
    <property type="entry name" value="AdoMet_MTases"/>
    <property type="match status" value="1"/>
</dbReference>
<dbReference type="RefSeq" id="WP_209037941.1">
    <property type="nucleotide sequence ID" value="NZ_JAATJH010000004.1"/>
</dbReference>
<proteinExistence type="predicted"/>
<comment type="caution">
    <text evidence="2">The sequence shown here is derived from an EMBL/GenBank/DDBJ whole genome shotgun (WGS) entry which is preliminary data.</text>
</comment>
<dbReference type="GO" id="GO:0032259">
    <property type="term" value="P:methylation"/>
    <property type="evidence" value="ECO:0007669"/>
    <property type="project" value="UniProtKB-KW"/>
</dbReference>